<dbReference type="InterPro" id="IPR058240">
    <property type="entry name" value="rSAM_sf"/>
</dbReference>
<dbReference type="InterPro" id="IPR007197">
    <property type="entry name" value="rSAM"/>
</dbReference>
<keyword evidence="9" id="KW-0408">Iron</keyword>
<comment type="catalytic activity">
    <reaction evidence="11">
        <text>glycyl-[protein] + reduced [flavodoxin] + S-adenosyl-L-methionine = glycin-2-yl radical-[protein] + semiquinone [flavodoxin] + 5'-deoxyadenosine + L-methionine + H(+)</text>
        <dbReference type="Rhea" id="RHEA:61976"/>
        <dbReference type="Rhea" id="RHEA-COMP:10622"/>
        <dbReference type="Rhea" id="RHEA-COMP:14480"/>
        <dbReference type="Rhea" id="RHEA-COMP:15993"/>
        <dbReference type="Rhea" id="RHEA-COMP:15994"/>
        <dbReference type="ChEBI" id="CHEBI:15378"/>
        <dbReference type="ChEBI" id="CHEBI:17319"/>
        <dbReference type="ChEBI" id="CHEBI:29947"/>
        <dbReference type="ChEBI" id="CHEBI:32722"/>
        <dbReference type="ChEBI" id="CHEBI:57618"/>
        <dbReference type="ChEBI" id="CHEBI:57844"/>
        <dbReference type="ChEBI" id="CHEBI:59789"/>
        <dbReference type="ChEBI" id="CHEBI:140311"/>
    </reaction>
</comment>
<evidence type="ECO:0000256" key="3">
    <source>
        <dbReference type="ARBA" id="ARBA00009777"/>
    </source>
</evidence>
<organism evidence="13">
    <name type="scientific">uncultured Anaerotruncus sp</name>
    <dbReference type="NCBI Taxonomy" id="905011"/>
    <lineage>
        <taxon>Bacteria</taxon>
        <taxon>Bacillati</taxon>
        <taxon>Bacillota</taxon>
        <taxon>Clostridia</taxon>
        <taxon>Eubacteriales</taxon>
        <taxon>Oscillospiraceae</taxon>
        <taxon>Anaerotruncus</taxon>
        <taxon>environmental samples</taxon>
    </lineage>
</organism>
<comment type="function">
    <text evidence="2 12">Activation of anaerobic ribonucleoside-triphosphate reductase under anaerobic conditions by generation of an organic free radical, using S-adenosylmethionine and reduced flavodoxin as cosubstrates to produce 5'-deoxy-adenosine.</text>
</comment>
<dbReference type="GO" id="GO:0046872">
    <property type="term" value="F:metal ion binding"/>
    <property type="evidence" value="ECO:0007669"/>
    <property type="project" value="UniProtKB-KW"/>
</dbReference>
<dbReference type="InterPro" id="IPR013785">
    <property type="entry name" value="Aldolase_TIM"/>
</dbReference>
<evidence type="ECO:0000256" key="9">
    <source>
        <dbReference type="ARBA" id="ARBA00023004"/>
    </source>
</evidence>
<evidence type="ECO:0000256" key="12">
    <source>
        <dbReference type="PIRNR" id="PIRNR000368"/>
    </source>
</evidence>
<evidence type="ECO:0000313" key="13">
    <source>
        <dbReference type="EMBL" id="SCJ76690.1"/>
    </source>
</evidence>
<dbReference type="EMBL" id="FMHG01000001">
    <property type="protein sequence ID" value="SCJ76690.1"/>
    <property type="molecule type" value="Genomic_DNA"/>
</dbReference>
<dbReference type="PANTHER" id="PTHR30352:SF2">
    <property type="entry name" value="ANAEROBIC RIBONUCLEOSIDE-TRIPHOSPHATE REDUCTASE-ACTIVATING PROTEIN"/>
    <property type="match status" value="1"/>
</dbReference>
<dbReference type="SFLD" id="SFLDS00029">
    <property type="entry name" value="Radical_SAM"/>
    <property type="match status" value="1"/>
</dbReference>
<comment type="cofactor">
    <cofactor evidence="1">
        <name>[4Fe-4S] cluster</name>
        <dbReference type="ChEBI" id="CHEBI:49883"/>
    </cofactor>
</comment>
<dbReference type="NCBIfam" id="TIGR02491">
    <property type="entry name" value="NrdG"/>
    <property type="match status" value="1"/>
</dbReference>
<keyword evidence="13" id="KW-0456">Lyase</keyword>
<gene>
    <name evidence="13" type="primary">pflA</name>
    <name evidence="13" type="ORF">SAMEA3545359_01893</name>
</gene>
<dbReference type="SFLD" id="SFLDG01063">
    <property type="entry name" value="activating_enzymes__group_1"/>
    <property type="match status" value="1"/>
</dbReference>
<keyword evidence="7" id="KW-0479">Metal-binding</keyword>
<dbReference type="Gene3D" id="3.20.20.70">
    <property type="entry name" value="Aldolase class I"/>
    <property type="match status" value="1"/>
</dbReference>
<evidence type="ECO:0000256" key="4">
    <source>
        <dbReference type="ARBA" id="ARBA00014281"/>
    </source>
</evidence>
<evidence type="ECO:0000256" key="6">
    <source>
        <dbReference type="ARBA" id="ARBA00022691"/>
    </source>
</evidence>
<comment type="similarity">
    <text evidence="3 12">Belongs to the organic radical-activating enzymes family.</text>
</comment>
<dbReference type="InterPro" id="IPR034457">
    <property type="entry name" value="Organic_radical-activating"/>
</dbReference>
<dbReference type="SFLD" id="SFLDG01066">
    <property type="entry name" value="organic_radical-activating_enz"/>
    <property type="match status" value="1"/>
</dbReference>
<evidence type="ECO:0000256" key="10">
    <source>
        <dbReference type="ARBA" id="ARBA00023014"/>
    </source>
</evidence>
<proteinExistence type="inferred from homology"/>
<dbReference type="EC" id="1.97.1.-" evidence="12"/>
<reference evidence="13" key="1">
    <citation type="submission" date="2015-09" db="EMBL/GenBank/DDBJ databases">
        <authorList>
            <consortium name="Pathogen Informatics"/>
        </authorList>
    </citation>
    <scope>NUCLEOTIDE SEQUENCE</scope>
    <source>
        <strain evidence="13">2789STDY5834896</strain>
    </source>
</reference>
<keyword evidence="10" id="KW-0411">Iron-sulfur</keyword>
<dbReference type="SUPFAM" id="SSF102114">
    <property type="entry name" value="Radical SAM enzymes"/>
    <property type="match status" value="1"/>
</dbReference>
<dbReference type="GO" id="GO:0016829">
    <property type="term" value="F:lyase activity"/>
    <property type="evidence" value="ECO:0007669"/>
    <property type="project" value="UniProtKB-KW"/>
</dbReference>
<protein>
    <recommendedName>
        <fullName evidence="4 12">Anaerobic ribonucleoside-triphosphate reductase-activating protein</fullName>
        <ecNumber evidence="12">1.97.1.-</ecNumber>
    </recommendedName>
</protein>
<keyword evidence="5" id="KW-0004">4Fe-4S</keyword>
<keyword evidence="13" id="KW-0670">Pyruvate</keyword>
<evidence type="ECO:0000256" key="1">
    <source>
        <dbReference type="ARBA" id="ARBA00001966"/>
    </source>
</evidence>
<dbReference type="PROSITE" id="PS01087">
    <property type="entry name" value="RADICAL_ACTIVATING"/>
    <property type="match status" value="1"/>
</dbReference>
<name>A0A1C6J429_9FIRM</name>
<dbReference type="AlphaFoldDB" id="A0A1C6J429"/>
<dbReference type="InterPro" id="IPR001989">
    <property type="entry name" value="Radical_activat_CS"/>
</dbReference>
<evidence type="ECO:0000256" key="7">
    <source>
        <dbReference type="ARBA" id="ARBA00022723"/>
    </source>
</evidence>
<dbReference type="SFLD" id="SFLDF00299">
    <property type="entry name" value="anaerobic_ribonucleoside-triph"/>
    <property type="match status" value="1"/>
</dbReference>
<dbReference type="PIRSF" id="PIRSF000368">
    <property type="entry name" value="NrdG"/>
    <property type="match status" value="1"/>
</dbReference>
<evidence type="ECO:0000256" key="5">
    <source>
        <dbReference type="ARBA" id="ARBA00022485"/>
    </source>
</evidence>
<dbReference type="Pfam" id="PF13353">
    <property type="entry name" value="Fer4_12"/>
    <property type="match status" value="1"/>
</dbReference>
<evidence type="ECO:0000256" key="2">
    <source>
        <dbReference type="ARBA" id="ARBA00003852"/>
    </source>
</evidence>
<evidence type="ECO:0000256" key="11">
    <source>
        <dbReference type="ARBA" id="ARBA00047365"/>
    </source>
</evidence>
<dbReference type="InterPro" id="IPR012837">
    <property type="entry name" value="NrdG"/>
</dbReference>
<dbReference type="GO" id="GO:0004748">
    <property type="term" value="F:ribonucleoside-diphosphate reductase activity, thioredoxin disulfide as acceptor"/>
    <property type="evidence" value="ECO:0007669"/>
    <property type="project" value="TreeGrafter"/>
</dbReference>
<evidence type="ECO:0000256" key="8">
    <source>
        <dbReference type="ARBA" id="ARBA00023002"/>
    </source>
</evidence>
<dbReference type="GO" id="GO:0051539">
    <property type="term" value="F:4 iron, 4 sulfur cluster binding"/>
    <property type="evidence" value="ECO:0007669"/>
    <property type="project" value="UniProtKB-KW"/>
</dbReference>
<dbReference type="PANTHER" id="PTHR30352">
    <property type="entry name" value="PYRUVATE FORMATE-LYASE-ACTIVATING ENZYME"/>
    <property type="match status" value="1"/>
</dbReference>
<dbReference type="GO" id="GO:0043365">
    <property type="term" value="F:[formate-C-acetyltransferase]-activating enzyme activity"/>
    <property type="evidence" value="ECO:0007669"/>
    <property type="project" value="InterPro"/>
</dbReference>
<dbReference type="CDD" id="cd01335">
    <property type="entry name" value="Radical_SAM"/>
    <property type="match status" value="1"/>
</dbReference>
<sequence>MNYADITLRIAGVVQDSIVDGPGLRFTLFVQGCPHRCPGCHNPQTHDPAGGYDCSLQKILDAVDKNPLVSGVTLSGGEPFSQPEPLAVLAGALRQRGKNIIVYSGYTFEELLSRAEREPAVIELLSRCDYLVDGRFILAQKNLLLRWRGSDNQRIVYLPDSLREKRAVTREDMTFSDDRTDVEM</sequence>
<keyword evidence="8 12" id="KW-0560">Oxidoreductase</keyword>
<keyword evidence="6" id="KW-0949">S-adenosyl-L-methionine</keyword>
<accession>A0A1C6J429</accession>